<dbReference type="InterPro" id="IPR001753">
    <property type="entry name" value="Enoyl-CoA_hydra/iso"/>
</dbReference>
<dbReference type="InterPro" id="IPR029045">
    <property type="entry name" value="ClpP/crotonase-like_dom_sf"/>
</dbReference>
<dbReference type="CDD" id="cd06558">
    <property type="entry name" value="crotonase-like"/>
    <property type="match status" value="1"/>
</dbReference>
<dbReference type="EMBL" id="AP022562">
    <property type="protein sequence ID" value="BBX14407.1"/>
    <property type="molecule type" value="Genomic_DNA"/>
</dbReference>
<evidence type="ECO:0000256" key="1">
    <source>
        <dbReference type="ARBA" id="ARBA00005254"/>
    </source>
</evidence>
<keyword evidence="4" id="KW-1185">Reference proteome</keyword>
<dbReference type="SUPFAM" id="SSF52096">
    <property type="entry name" value="ClpP/crotonase"/>
    <property type="match status" value="1"/>
</dbReference>
<dbReference type="KEGG" id="mnm:MNVM_34880"/>
<dbReference type="AlphaFoldDB" id="A0A7I7JR89"/>
<dbReference type="GO" id="GO:0003824">
    <property type="term" value="F:catalytic activity"/>
    <property type="evidence" value="ECO:0007669"/>
    <property type="project" value="UniProtKB-ARBA"/>
</dbReference>
<dbReference type="PANTHER" id="PTHR43802">
    <property type="entry name" value="ENOYL-COA HYDRATASE"/>
    <property type="match status" value="1"/>
</dbReference>
<comment type="similarity">
    <text evidence="1">Belongs to the enoyl-CoA hydratase/isomerase family.</text>
</comment>
<dbReference type="Gene3D" id="3.90.226.10">
    <property type="entry name" value="2-enoyl-CoA Hydratase, Chain A, domain 1"/>
    <property type="match status" value="1"/>
</dbReference>
<evidence type="ECO:0000256" key="2">
    <source>
        <dbReference type="SAM" id="MobiDB-lite"/>
    </source>
</evidence>
<organism evidence="3 4">
    <name type="scientific">Mycobacterium novum</name>
    <dbReference type="NCBI Taxonomy" id="2492438"/>
    <lineage>
        <taxon>Bacteria</taxon>
        <taxon>Bacillati</taxon>
        <taxon>Actinomycetota</taxon>
        <taxon>Actinomycetes</taxon>
        <taxon>Mycobacteriales</taxon>
        <taxon>Mycobacteriaceae</taxon>
        <taxon>Mycobacterium</taxon>
    </lineage>
</organism>
<dbReference type="Proteomes" id="UP000466997">
    <property type="component" value="Chromosome"/>
</dbReference>
<feature type="compositionally biased region" description="Basic and acidic residues" evidence="2">
    <location>
        <begin position="286"/>
        <end position="295"/>
    </location>
</feature>
<dbReference type="PANTHER" id="PTHR43802:SF1">
    <property type="entry name" value="IP11341P-RELATED"/>
    <property type="match status" value="1"/>
</dbReference>
<gene>
    <name evidence="3" type="primary">echA16</name>
    <name evidence="3" type="ORF">MNVM_34880</name>
</gene>
<feature type="compositionally biased region" description="Basic and acidic residues" evidence="2">
    <location>
        <begin position="248"/>
        <end position="275"/>
    </location>
</feature>
<dbReference type="Pfam" id="PF00378">
    <property type="entry name" value="ECH_1"/>
    <property type="match status" value="1"/>
</dbReference>
<protein>
    <submittedName>
        <fullName evidence="3">Enoyl-CoA hydratase</fullName>
    </submittedName>
</protein>
<dbReference type="NCBIfam" id="NF004840">
    <property type="entry name" value="PRK06190.1"/>
    <property type="match status" value="1"/>
</dbReference>
<evidence type="ECO:0000313" key="4">
    <source>
        <dbReference type="Proteomes" id="UP000466997"/>
    </source>
</evidence>
<evidence type="ECO:0000313" key="3">
    <source>
        <dbReference type="EMBL" id="BBX14407.1"/>
    </source>
</evidence>
<proteinExistence type="inferred from homology"/>
<name>A0A7I7JR89_9MYCO</name>
<reference evidence="3 4" key="1">
    <citation type="journal article" date="2019" name="Emerg. Microbes Infect.">
        <title>Comprehensive subspecies identification of 175 nontuberculous mycobacteria species based on 7547 genomic profiles.</title>
        <authorList>
            <person name="Matsumoto Y."/>
            <person name="Kinjo T."/>
            <person name="Motooka D."/>
            <person name="Nabeya D."/>
            <person name="Jung N."/>
            <person name="Uechi K."/>
            <person name="Horii T."/>
            <person name="Iida T."/>
            <person name="Fujita J."/>
            <person name="Nakamura S."/>
        </authorList>
    </citation>
    <scope>NUCLEOTIDE SEQUENCE [LARGE SCALE GENOMIC DNA]</scope>
    <source>
        <strain evidence="3 4">JCM 6391</strain>
    </source>
</reference>
<accession>A0A7I7JR89</accession>
<feature type="region of interest" description="Disordered" evidence="2">
    <location>
        <begin position="248"/>
        <end position="311"/>
    </location>
</feature>
<sequence length="311" mass="33040">MSDDILLVQTQDRVRTLTLNRPQARNALSRALRDAVFSALAEADADADVDVMILTGADPVFCAGLDLKEFGDSDSTALPDISPQWPPLTKPVIGAINGAAVTGGLELALYCDLLIASEQARFADTHARVGLMPSWGLSVRLPQRVGVGLARRMSLTGDYLNAADALRAGLVTQVVPHAELLATAREVAASIVGNNQAAVRALLASYHRIDESQTATGLWIEAMAAKQWLHTLSSADVAANRAAVLERGRAQVRSDRSNDPAGLPHRDHPRRDVAGHHAAGADDGVGPDRHARADDDAGCQPDVIADGDRRR</sequence>